<comment type="cofactor">
    <cofactor evidence="1">
        <name>Mg(2+)</name>
        <dbReference type="ChEBI" id="CHEBI:18420"/>
    </cofactor>
</comment>
<dbReference type="GO" id="GO:0000049">
    <property type="term" value="F:tRNA binding"/>
    <property type="evidence" value="ECO:0007669"/>
    <property type="project" value="TreeGrafter"/>
</dbReference>
<dbReference type="Pfam" id="PF01966">
    <property type="entry name" value="HD"/>
    <property type="match status" value="1"/>
</dbReference>
<dbReference type="InterPro" id="IPR032828">
    <property type="entry name" value="PolyA_RNA-bd"/>
</dbReference>
<evidence type="ECO:0000259" key="9">
    <source>
        <dbReference type="PROSITE" id="PS51831"/>
    </source>
</evidence>
<gene>
    <name evidence="10" type="ORF">A3B24_01680</name>
</gene>
<dbReference type="GO" id="GO:0016779">
    <property type="term" value="F:nucleotidyltransferase activity"/>
    <property type="evidence" value="ECO:0007669"/>
    <property type="project" value="UniProtKB-KW"/>
</dbReference>
<dbReference type="InterPro" id="IPR043519">
    <property type="entry name" value="NT_sf"/>
</dbReference>
<dbReference type="InterPro" id="IPR006674">
    <property type="entry name" value="HD_domain"/>
</dbReference>
<dbReference type="PANTHER" id="PTHR46173:SF1">
    <property type="entry name" value="CCA TRNA NUCLEOTIDYLTRANSFERASE 1, MITOCHONDRIAL"/>
    <property type="match status" value="1"/>
</dbReference>
<proteinExistence type="inferred from homology"/>
<dbReference type="STRING" id="1802461.A3B24_01680"/>
<dbReference type="EMBL" id="MHUG01000016">
    <property type="protein sequence ID" value="OHA73103.1"/>
    <property type="molecule type" value="Genomic_DNA"/>
</dbReference>
<dbReference type="Proteomes" id="UP000176917">
    <property type="component" value="Unassembled WGS sequence"/>
</dbReference>
<dbReference type="SMART" id="SM00471">
    <property type="entry name" value="HDc"/>
    <property type="match status" value="1"/>
</dbReference>
<keyword evidence="2 8" id="KW-0808">Transferase</keyword>
<dbReference type="Gene3D" id="1.10.3090.10">
    <property type="entry name" value="cca-adding enzyme, domain 2"/>
    <property type="match status" value="1"/>
</dbReference>
<dbReference type="Pfam" id="PF12627">
    <property type="entry name" value="PolyA_pol_RNAbd"/>
    <property type="match status" value="1"/>
</dbReference>
<dbReference type="InterPro" id="IPR002646">
    <property type="entry name" value="PolA_pol_head_dom"/>
</dbReference>
<evidence type="ECO:0000256" key="2">
    <source>
        <dbReference type="ARBA" id="ARBA00022679"/>
    </source>
</evidence>
<keyword evidence="5" id="KW-0479">Metal-binding</keyword>
<feature type="domain" description="HD" evidence="9">
    <location>
        <begin position="260"/>
        <end position="380"/>
    </location>
</feature>
<keyword evidence="6" id="KW-0547">Nucleotide-binding</keyword>
<evidence type="ECO:0000256" key="1">
    <source>
        <dbReference type="ARBA" id="ARBA00001946"/>
    </source>
</evidence>
<dbReference type="Gene3D" id="1.10.246.80">
    <property type="match status" value="1"/>
</dbReference>
<evidence type="ECO:0000313" key="11">
    <source>
        <dbReference type="Proteomes" id="UP000176917"/>
    </source>
</evidence>
<comment type="caution">
    <text evidence="10">The sequence shown here is derived from an EMBL/GenBank/DDBJ whole genome shotgun (WGS) entry which is preliminary data.</text>
</comment>
<evidence type="ECO:0000256" key="4">
    <source>
        <dbReference type="ARBA" id="ARBA00022695"/>
    </source>
</evidence>
<dbReference type="AlphaFoldDB" id="A0A1G2RJT0"/>
<evidence type="ECO:0000256" key="3">
    <source>
        <dbReference type="ARBA" id="ARBA00022694"/>
    </source>
</evidence>
<dbReference type="InterPro" id="IPR003607">
    <property type="entry name" value="HD/PDEase_dom"/>
</dbReference>
<dbReference type="Gene3D" id="3.30.460.10">
    <property type="entry name" value="Beta Polymerase, domain 2"/>
    <property type="match status" value="1"/>
</dbReference>
<reference evidence="10 11" key="1">
    <citation type="journal article" date="2016" name="Nat. Commun.">
        <title>Thousands of microbial genomes shed light on interconnected biogeochemical processes in an aquifer system.</title>
        <authorList>
            <person name="Anantharaman K."/>
            <person name="Brown C.T."/>
            <person name="Hug L.A."/>
            <person name="Sharon I."/>
            <person name="Castelle C.J."/>
            <person name="Probst A.J."/>
            <person name="Thomas B.C."/>
            <person name="Singh A."/>
            <person name="Wilkins M.J."/>
            <person name="Karaoz U."/>
            <person name="Brodie E.L."/>
            <person name="Williams K.H."/>
            <person name="Hubbard S.S."/>
            <person name="Banfield J.F."/>
        </authorList>
    </citation>
    <scope>NUCLEOTIDE SEQUENCE [LARGE SCALE GENOMIC DNA]</scope>
</reference>
<dbReference type="Pfam" id="PF01743">
    <property type="entry name" value="PolyA_pol"/>
    <property type="match status" value="1"/>
</dbReference>
<dbReference type="GO" id="GO:0046872">
    <property type="term" value="F:metal ion binding"/>
    <property type="evidence" value="ECO:0007669"/>
    <property type="project" value="UniProtKB-KW"/>
</dbReference>
<dbReference type="InterPro" id="IPR050264">
    <property type="entry name" value="Bact_CCA-adding_enz_type3_sf"/>
</dbReference>
<dbReference type="GO" id="GO:0008033">
    <property type="term" value="P:tRNA processing"/>
    <property type="evidence" value="ECO:0007669"/>
    <property type="project" value="UniProtKB-KW"/>
</dbReference>
<name>A0A1G2RJT0_9BACT</name>
<evidence type="ECO:0000256" key="5">
    <source>
        <dbReference type="ARBA" id="ARBA00022723"/>
    </source>
</evidence>
<dbReference type="PANTHER" id="PTHR46173">
    <property type="entry name" value="CCA TRNA NUCLEOTIDYLTRANSFERASE 1, MITOCHONDRIAL"/>
    <property type="match status" value="1"/>
</dbReference>
<keyword evidence="3" id="KW-0819">tRNA processing</keyword>
<keyword evidence="7" id="KW-0460">Magnesium</keyword>
<dbReference type="CDD" id="cd05398">
    <property type="entry name" value="NT_ClassII-CCAase"/>
    <property type="match status" value="1"/>
</dbReference>
<accession>A0A1G2RJT0</accession>
<organism evidence="10 11">
    <name type="scientific">Candidatus Wildermuthbacteria bacterium RIFCSPLOWO2_01_FULL_48_16</name>
    <dbReference type="NCBI Taxonomy" id="1802461"/>
    <lineage>
        <taxon>Bacteria</taxon>
        <taxon>Candidatus Wildermuthiibacteriota</taxon>
    </lineage>
</organism>
<evidence type="ECO:0000313" key="10">
    <source>
        <dbReference type="EMBL" id="OHA73103.1"/>
    </source>
</evidence>
<evidence type="ECO:0000256" key="6">
    <source>
        <dbReference type="ARBA" id="ARBA00022741"/>
    </source>
</evidence>
<sequence>MKIPQEVETVVETLSKNGFEAAVVGGCVRDLLRKKEPEDWDVATNATPEDVQKLFPENFYDNKFFTVTVKTESENPKLKEIEVTTYRTEFKYQDRRRPEEVKYAQNLEEDLLRRDFTMNAIALRPKRSLGQEHPKLRLGLEIVDPFEGQKDLKAKLIRAVGSAEERFQEDALRMLRGVRFFATLGFSLEPETRNAIQKNASLLQEISQERMRDEFVKLVMSERAFEAVQELQDLGLLSFIVPELLEGWGVSQNKHHKYTVWEHNIRSLEFAVQKGWSLEVRLASLLHDVAKPRVKKGEGLDSTFHGHEVVGERMAKDILSRLRFPQKTIEKVAKLIRYHMFYYNVGEVTDYSVRKLARNIGSDSVEELLQVRQADRIGSGVPKAEPYKLRHLRYMLEKVSQDPILPKMLAVKGDEVMETLKLEPGPKVGQILDILLEEVLENPKNNKKEFLQTRIVALGRLSDKELQKLSEQAKKGRADVETRRDEMTKQKYWVT</sequence>
<dbReference type="PROSITE" id="PS51831">
    <property type="entry name" value="HD"/>
    <property type="match status" value="1"/>
</dbReference>
<evidence type="ECO:0000256" key="7">
    <source>
        <dbReference type="ARBA" id="ARBA00022842"/>
    </source>
</evidence>
<keyword evidence="8" id="KW-0694">RNA-binding</keyword>
<comment type="similarity">
    <text evidence="8">Belongs to the tRNA nucleotidyltransferase/poly(A) polymerase family.</text>
</comment>
<dbReference type="SUPFAM" id="SSF81891">
    <property type="entry name" value="Poly A polymerase C-terminal region-like"/>
    <property type="match status" value="1"/>
</dbReference>
<evidence type="ECO:0000256" key="8">
    <source>
        <dbReference type="RuleBase" id="RU003953"/>
    </source>
</evidence>
<dbReference type="GO" id="GO:0000166">
    <property type="term" value="F:nucleotide binding"/>
    <property type="evidence" value="ECO:0007669"/>
    <property type="project" value="UniProtKB-KW"/>
</dbReference>
<dbReference type="SUPFAM" id="SSF81301">
    <property type="entry name" value="Nucleotidyltransferase"/>
    <property type="match status" value="1"/>
</dbReference>
<protein>
    <recommendedName>
        <fullName evidence="9">HD domain-containing protein</fullName>
    </recommendedName>
</protein>
<keyword evidence="4" id="KW-0548">Nucleotidyltransferase</keyword>